<reference evidence="10 11" key="1">
    <citation type="submission" date="2023-09" db="EMBL/GenBank/DDBJ databases">
        <title>Genomes of two closely related lineages of the louse Polyplax serrata with different host specificities.</title>
        <authorList>
            <person name="Martinu J."/>
            <person name="Tarabai H."/>
            <person name="Stefka J."/>
            <person name="Hypsa V."/>
        </authorList>
    </citation>
    <scope>NUCLEOTIDE SEQUENCE [LARGE SCALE GENOMIC DNA]</scope>
    <source>
        <strain evidence="10">98ZLc_SE</strain>
    </source>
</reference>
<keyword evidence="4 8" id="KW-0238">DNA-binding</keyword>
<comment type="similarity">
    <text evidence="2 8">Belongs to the TFIIF alpha subunit family.</text>
</comment>
<evidence type="ECO:0000256" key="4">
    <source>
        <dbReference type="ARBA" id="ARBA00023125"/>
    </source>
</evidence>
<evidence type="ECO:0000256" key="7">
    <source>
        <dbReference type="ARBA" id="ARBA00025232"/>
    </source>
</evidence>
<feature type="region of interest" description="Disordered" evidence="9">
    <location>
        <begin position="202"/>
        <end position="484"/>
    </location>
</feature>
<dbReference type="SUPFAM" id="SSF46785">
    <property type="entry name" value="Winged helix' DNA-binding domain"/>
    <property type="match status" value="1"/>
</dbReference>
<feature type="compositionally biased region" description="Basic residues" evidence="9">
    <location>
        <begin position="260"/>
        <end position="275"/>
    </location>
</feature>
<accession>A0ABR1AL80</accession>
<evidence type="ECO:0000256" key="8">
    <source>
        <dbReference type="RuleBase" id="RU366044"/>
    </source>
</evidence>
<feature type="compositionally biased region" description="Low complexity" evidence="9">
    <location>
        <begin position="408"/>
        <end position="423"/>
    </location>
</feature>
<evidence type="ECO:0000313" key="11">
    <source>
        <dbReference type="Proteomes" id="UP001359485"/>
    </source>
</evidence>
<comment type="function">
    <text evidence="7 8">TFIIF is a general transcription initiation factor that binds to RNA polymerase II and helps to recruit it to the initiation complex in collaboration with TFIIB. It promotes transcription elongation.</text>
</comment>
<evidence type="ECO:0000256" key="9">
    <source>
        <dbReference type="SAM" id="MobiDB-lite"/>
    </source>
</evidence>
<dbReference type="Pfam" id="PF05793">
    <property type="entry name" value="TFIIF_alpha"/>
    <property type="match status" value="1"/>
</dbReference>
<organism evidence="10 11">
    <name type="scientific">Polyplax serrata</name>
    <name type="common">Common mouse louse</name>
    <dbReference type="NCBI Taxonomy" id="468196"/>
    <lineage>
        <taxon>Eukaryota</taxon>
        <taxon>Metazoa</taxon>
        <taxon>Ecdysozoa</taxon>
        <taxon>Arthropoda</taxon>
        <taxon>Hexapoda</taxon>
        <taxon>Insecta</taxon>
        <taxon>Pterygota</taxon>
        <taxon>Neoptera</taxon>
        <taxon>Paraneoptera</taxon>
        <taxon>Psocodea</taxon>
        <taxon>Troctomorpha</taxon>
        <taxon>Phthiraptera</taxon>
        <taxon>Anoplura</taxon>
        <taxon>Polyplacidae</taxon>
        <taxon>Polyplax</taxon>
    </lineage>
</organism>
<keyword evidence="5 8" id="KW-0804">Transcription</keyword>
<dbReference type="InterPro" id="IPR036388">
    <property type="entry name" value="WH-like_DNA-bd_sf"/>
</dbReference>
<gene>
    <name evidence="10" type="ORF">RUM44_001609</name>
</gene>
<dbReference type="InterPro" id="IPR036390">
    <property type="entry name" value="WH_DNA-bd_sf"/>
</dbReference>
<dbReference type="InterPro" id="IPR011039">
    <property type="entry name" value="TFIIF_interaction"/>
</dbReference>
<keyword evidence="6 8" id="KW-0539">Nucleus</keyword>
<dbReference type="EMBL" id="JAWJWF010000047">
    <property type="protein sequence ID" value="KAK6621802.1"/>
    <property type="molecule type" value="Genomic_DNA"/>
</dbReference>
<evidence type="ECO:0000256" key="6">
    <source>
        <dbReference type="ARBA" id="ARBA00023242"/>
    </source>
</evidence>
<comment type="caution">
    <text evidence="10">The sequence shown here is derived from an EMBL/GenBank/DDBJ whole genome shotgun (WGS) entry which is preliminary data.</text>
</comment>
<proteinExistence type="inferred from homology"/>
<feature type="compositionally biased region" description="Basic and acidic residues" evidence="9">
    <location>
        <begin position="306"/>
        <end position="327"/>
    </location>
</feature>
<feature type="compositionally biased region" description="Acidic residues" evidence="9">
    <location>
        <begin position="232"/>
        <end position="245"/>
    </location>
</feature>
<dbReference type="Gene3D" id="1.10.10.10">
    <property type="entry name" value="Winged helix-like DNA-binding domain superfamily/Winged helix DNA-binding domain"/>
    <property type="match status" value="1"/>
</dbReference>
<comment type="subcellular location">
    <subcellularLocation>
        <location evidence="1 8">Nucleus</location>
    </subcellularLocation>
</comment>
<protein>
    <recommendedName>
        <fullName evidence="8">Transcription initiation factor IIF subunit alpha</fullName>
    </recommendedName>
</protein>
<feature type="region of interest" description="Disordered" evidence="9">
    <location>
        <begin position="1"/>
        <end position="26"/>
    </location>
</feature>
<feature type="compositionally biased region" description="Basic residues" evidence="9">
    <location>
        <begin position="376"/>
        <end position="396"/>
    </location>
</feature>
<feature type="compositionally biased region" description="Basic and acidic residues" evidence="9">
    <location>
        <begin position="355"/>
        <end position="375"/>
    </location>
</feature>
<feature type="compositionally biased region" description="Polar residues" evidence="9">
    <location>
        <begin position="435"/>
        <end position="448"/>
    </location>
</feature>
<evidence type="ECO:0000256" key="1">
    <source>
        <dbReference type="ARBA" id="ARBA00004123"/>
    </source>
</evidence>
<keyword evidence="11" id="KW-1185">Reference proteome</keyword>
<evidence type="ECO:0000313" key="10">
    <source>
        <dbReference type="EMBL" id="KAK6621802.1"/>
    </source>
</evidence>
<dbReference type="PANTHER" id="PTHR13011:SF0">
    <property type="entry name" value="GENERAL TRANSCRIPTION FACTOR IIF SUBUNIT 1"/>
    <property type="match status" value="1"/>
</dbReference>
<keyword evidence="3 8" id="KW-0805">Transcription regulation</keyword>
<dbReference type="InterPro" id="IPR008851">
    <property type="entry name" value="TFIIF-alpha"/>
</dbReference>
<dbReference type="SUPFAM" id="SSF50916">
    <property type="entry name" value="Rap30/74 interaction domains"/>
    <property type="match status" value="1"/>
</dbReference>
<name>A0ABR1AL80_POLSC</name>
<sequence length="558" mass="62753">MTSYAPHTATSTSGAIKQTPQSSVQEYSIRVPKNTRKKYHVMRFNSSLSVDFVKWKTQNLQIKMERENNFKEYKGTEEELPKFGAGSEFGREAREEARRKKYGIVAKKYKPEDQPWILKQGGKNGKKFKGIREGGVADNTAYYVFTQAGNEIIEAYPLQEWYKFQPIQRYKALTAEEAEIEFGRRNKVMNLFSVMIKNRFKNEEDEELEDPDKPKGKKGGSKKKERDLQISEMDDWINSDDDMSDSDDRGSNDDDDDGKKNKKKGNKKGPQKKKKKDSDDEAVEESDDGDEEGRELDYISDSSESASDHEMKANKELKGVAEEDALRKLLNSESEDEENEEKKEEDASNTDDDESKAKKEKDEKANGDKAKEDPSKKKKSSKELKKKSKNKNGKKSGKNEDDSSSELSPNSTDSDSDSNSKSKMPTSKAKETGNRAGSSRSGTPTLGTPSVGDKRKLTNSEMAVAAAKKAKLDVSSSPGGSGLSYLNTSNETGVTEDAVRRYLMRKPMTTIELLQKFKSKKTGLSSDQLVNVMTQILKNINPDKQMIKKKMYLSIKPS</sequence>
<evidence type="ECO:0000256" key="5">
    <source>
        <dbReference type="ARBA" id="ARBA00023163"/>
    </source>
</evidence>
<evidence type="ECO:0000256" key="2">
    <source>
        <dbReference type="ARBA" id="ARBA00005249"/>
    </source>
</evidence>
<evidence type="ECO:0000256" key="3">
    <source>
        <dbReference type="ARBA" id="ARBA00023015"/>
    </source>
</evidence>
<dbReference type="Proteomes" id="UP001359485">
    <property type="component" value="Unassembled WGS sequence"/>
</dbReference>
<dbReference type="PANTHER" id="PTHR13011">
    <property type="entry name" value="TFIIF-ALPHA"/>
    <property type="match status" value="1"/>
</dbReference>
<feature type="compositionally biased region" description="Acidic residues" evidence="9">
    <location>
        <begin position="279"/>
        <end position="294"/>
    </location>
</feature>